<feature type="chain" id="PRO_5039069976" description="Lipoprotein LpqB beta-propeller domain-containing protein" evidence="2">
    <location>
        <begin position="20"/>
        <end position="416"/>
    </location>
</feature>
<accession>A0A399JFC0</accession>
<feature type="region of interest" description="Disordered" evidence="1">
    <location>
        <begin position="15"/>
        <end position="48"/>
    </location>
</feature>
<evidence type="ECO:0008006" key="5">
    <source>
        <dbReference type="Google" id="ProtNLM"/>
    </source>
</evidence>
<reference evidence="3 4" key="1">
    <citation type="submission" date="2018-07" db="EMBL/GenBank/DDBJ databases">
        <title>Arthrobacter sp. nov., isolated from raw cow's milk with high bacterial count.</title>
        <authorList>
            <person name="Hahne J."/>
            <person name="Isele D."/>
            <person name="Lipski A."/>
        </authorList>
    </citation>
    <scope>NUCLEOTIDE SEQUENCE [LARGE SCALE GENOMIC DNA]</scope>
    <source>
        <strain evidence="3 4">JZ R-35</strain>
    </source>
</reference>
<dbReference type="Proteomes" id="UP000265419">
    <property type="component" value="Unassembled WGS sequence"/>
</dbReference>
<sequence>MAAALALATTVALSGCVQGSPGDGPTTDAPGPARLVPTPDAPPAGSTPLPGWTWENGAPIHAVPTRFPNATAPQGRPAKLPSAEEWSASWDIATSDGTLIGLVHRHDAGGQSRPQLSLVRGGRATPALPRDSGGVFSERGKDSAPSWTPVPGTLSPSVQGFLFMAASTVYGDDAVTGTVRLYRVNRVGDPARLVSEWTVPEDEPLVMGGVTTGLSDGGRRIYWDQSTLGANWDTQVMSVPLTGGRPQLEAEHAAAPMPTAQGLFALSLTPGTGRERSLAFGTVEDSAVVPVLRFTRPVDDGVPRSISSDGERVALADVDLDTDRGYHGAAVIDLRSGRANAVPELRANAISWNGAVYIDEEGLIRRLGARSTTLADFSGEDAEGWGKLTAGWASDGEISLLWSAEGTAWTARVQME</sequence>
<organism evidence="3 4">
    <name type="scientific">Galactobacter valiniphilus</name>
    <dbReference type="NCBI Taxonomy" id="2676122"/>
    <lineage>
        <taxon>Bacteria</taxon>
        <taxon>Bacillati</taxon>
        <taxon>Actinomycetota</taxon>
        <taxon>Actinomycetes</taxon>
        <taxon>Micrococcales</taxon>
        <taxon>Micrococcaceae</taxon>
        <taxon>Galactobacter</taxon>
    </lineage>
</organism>
<feature type="compositionally biased region" description="Low complexity" evidence="1">
    <location>
        <begin position="15"/>
        <end position="33"/>
    </location>
</feature>
<evidence type="ECO:0000256" key="1">
    <source>
        <dbReference type="SAM" id="MobiDB-lite"/>
    </source>
</evidence>
<dbReference type="RefSeq" id="WP_119423648.1">
    <property type="nucleotide sequence ID" value="NZ_QQXK01000004.1"/>
</dbReference>
<keyword evidence="2" id="KW-0732">Signal</keyword>
<dbReference type="EMBL" id="QQXK01000004">
    <property type="protein sequence ID" value="RII43277.1"/>
    <property type="molecule type" value="Genomic_DNA"/>
</dbReference>
<comment type="caution">
    <text evidence="3">The sequence shown here is derived from an EMBL/GenBank/DDBJ whole genome shotgun (WGS) entry which is preliminary data.</text>
</comment>
<dbReference type="AlphaFoldDB" id="A0A399JFC0"/>
<feature type="region of interest" description="Disordered" evidence="1">
    <location>
        <begin position="108"/>
        <end position="150"/>
    </location>
</feature>
<gene>
    <name evidence="3" type="ORF">DWB68_02955</name>
</gene>
<evidence type="ECO:0000313" key="3">
    <source>
        <dbReference type="EMBL" id="RII43277.1"/>
    </source>
</evidence>
<feature type="signal peptide" evidence="2">
    <location>
        <begin position="1"/>
        <end position="19"/>
    </location>
</feature>
<protein>
    <recommendedName>
        <fullName evidence="5">Lipoprotein LpqB beta-propeller domain-containing protein</fullName>
    </recommendedName>
</protein>
<evidence type="ECO:0000256" key="2">
    <source>
        <dbReference type="SAM" id="SignalP"/>
    </source>
</evidence>
<proteinExistence type="predicted"/>
<keyword evidence="4" id="KW-1185">Reference proteome</keyword>
<name>A0A399JFC0_9MICC</name>
<evidence type="ECO:0000313" key="4">
    <source>
        <dbReference type="Proteomes" id="UP000265419"/>
    </source>
</evidence>